<feature type="transmembrane region" description="Helical" evidence="7">
    <location>
        <begin position="245"/>
        <end position="264"/>
    </location>
</feature>
<feature type="transmembrane region" description="Helical" evidence="7">
    <location>
        <begin position="470"/>
        <end position="488"/>
    </location>
</feature>
<dbReference type="PANTHER" id="PTHR11819:SF195">
    <property type="entry name" value="SODIUM_GLUCOSE COTRANSPORTER 4"/>
    <property type="match status" value="1"/>
</dbReference>
<dbReference type="PANTHER" id="PTHR11819">
    <property type="entry name" value="SOLUTE CARRIER FAMILY 5"/>
    <property type="match status" value="1"/>
</dbReference>
<evidence type="ECO:0000256" key="3">
    <source>
        <dbReference type="ARBA" id="ARBA00022692"/>
    </source>
</evidence>
<sequence length="582" mass="64281">MDYSNLIFTLTSCVIIMVLISIFTYFKSRGETKDSEGYFLAGRGLSGTFIAGSVLLTNLSAEQLIGLNGQAYRSNLSNMAWEVTAPVAIVIMALFLLPKYLGGAFTTLPEFLSKRFDTGVQQMTAALFLLSYIFVLIPSTLYSGSLAVLKIFNVPELFDISYTTSVWVVVWIIGIIGSLLAVLGGAKAVAISDTIYGIGLLIVGILVPVLGFLALGQGDLLAGMKHITINNPEKLNAIGSATDSVPFGAIFTGLIFANLFYFGTNQYIIQRSLGAKNLKEGQKGVLFAGFFKLMIPLFMMIPGTIAFHLYGGNLENVDLAYPSIVSNLLPTYLSGFFLAVLLGAVFSTYNSLLNSASTIFALDIYKEKFNKNVSDVKMVFISKIFGIAVSVIALFITPLLLNAPNGIWDIIKKFSGFFNIPIIAIVLVGLIFKKVPALAAKVVIIFHVTLYYFLVWGTDHLFGIKLNVNFIYVYGILFFVEVFIMLIISKYKPMEKAYQFEKNHKVEMVPWKYTIFTSVWLLSLVVITYIVFSPIGFAYQDGIVSPAFFPILIASLVITSILSWYSINRWNQKYSNFLDKVA</sequence>
<evidence type="ECO:0000313" key="9">
    <source>
        <dbReference type="Proteomes" id="UP000663981"/>
    </source>
</evidence>
<protein>
    <submittedName>
        <fullName evidence="8">Solute:sodium symporter family transporter</fullName>
    </submittedName>
</protein>
<feature type="transmembrane region" description="Helical" evidence="7">
    <location>
        <begin position="79"/>
        <end position="102"/>
    </location>
</feature>
<feature type="transmembrane region" description="Helical" evidence="7">
    <location>
        <begin position="195"/>
        <end position="215"/>
    </location>
</feature>
<keyword evidence="3 7" id="KW-0812">Transmembrane</keyword>
<organism evidence="8 9">
    <name type="scientific">Metabacillus bambusae</name>
    <dbReference type="NCBI Taxonomy" id="2795218"/>
    <lineage>
        <taxon>Bacteria</taxon>
        <taxon>Bacillati</taxon>
        <taxon>Bacillota</taxon>
        <taxon>Bacilli</taxon>
        <taxon>Bacillales</taxon>
        <taxon>Bacillaceae</taxon>
        <taxon>Metabacillus</taxon>
    </lineage>
</organism>
<feature type="transmembrane region" description="Helical" evidence="7">
    <location>
        <begin position="413"/>
        <end position="432"/>
    </location>
</feature>
<comment type="caution">
    <text evidence="8">The sequence shown here is derived from an EMBL/GenBank/DDBJ whole genome shotgun (WGS) entry which is preliminary data.</text>
</comment>
<evidence type="ECO:0000313" key="8">
    <source>
        <dbReference type="EMBL" id="MBO1511386.1"/>
    </source>
</evidence>
<accession>A0ABS3MZC5</accession>
<dbReference type="NCBIfam" id="NF007790">
    <property type="entry name" value="PRK10484.1"/>
    <property type="match status" value="1"/>
</dbReference>
<reference evidence="8 9" key="1">
    <citation type="submission" date="2021-03" db="EMBL/GenBank/DDBJ databases">
        <title>Whole genome sequence of Metabacillus bambusae BG109.</title>
        <authorList>
            <person name="Jeong J.W."/>
        </authorList>
    </citation>
    <scope>NUCLEOTIDE SEQUENCE [LARGE SCALE GENOMIC DNA]</scope>
    <source>
        <strain evidence="8 9">BG109</strain>
    </source>
</reference>
<name>A0ABS3MZC5_9BACI</name>
<keyword evidence="4 7" id="KW-1133">Transmembrane helix</keyword>
<feature type="transmembrane region" description="Helical" evidence="7">
    <location>
        <begin position="6"/>
        <end position="26"/>
    </location>
</feature>
<feature type="transmembrane region" description="Helical" evidence="7">
    <location>
        <begin position="378"/>
        <end position="401"/>
    </location>
</feature>
<dbReference type="CDD" id="cd10328">
    <property type="entry name" value="SLC5sbd_YidK"/>
    <property type="match status" value="1"/>
</dbReference>
<dbReference type="InterPro" id="IPR038377">
    <property type="entry name" value="Na/Glc_symporter_sf"/>
</dbReference>
<evidence type="ECO:0000256" key="5">
    <source>
        <dbReference type="ARBA" id="ARBA00023136"/>
    </source>
</evidence>
<evidence type="ECO:0000256" key="1">
    <source>
        <dbReference type="ARBA" id="ARBA00004141"/>
    </source>
</evidence>
<keyword evidence="5 7" id="KW-0472">Membrane</keyword>
<feature type="transmembrane region" description="Helical" evidence="7">
    <location>
        <begin position="38"/>
        <end position="59"/>
    </location>
</feature>
<keyword evidence="9" id="KW-1185">Reference proteome</keyword>
<gene>
    <name evidence="8" type="ORF">I7822_06860</name>
</gene>
<dbReference type="InterPro" id="IPR001734">
    <property type="entry name" value="Na/solute_symporter"/>
</dbReference>
<comment type="subcellular location">
    <subcellularLocation>
        <location evidence="1">Membrane</location>
        <topology evidence="1">Multi-pass membrane protein</topology>
    </subcellularLocation>
</comment>
<dbReference type="RefSeq" id="WP_207976366.1">
    <property type="nucleotide sequence ID" value="NZ_JAGDEL010000004.1"/>
</dbReference>
<dbReference type="Gene3D" id="1.20.1730.10">
    <property type="entry name" value="Sodium/glucose cotransporter"/>
    <property type="match status" value="1"/>
</dbReference>
<feature type="transmembrane region" description="Helical" evidence="7">
    <location>
        <begin position="439"/>
        <end position="458"/>
    </location>
</feature>
<feature type="transmembrane region" description="Helical" evidence="7">
    <location>
        <begin position="123"/>
        <end position="142"/>
    </location>
</feature>
<feature type="transmembrane region" description="Helical" evidence="7">
    <location>
        <begin position="547"/>
        <end position="567"/>
    </location>
</feature>
<dbReference type="EMBL" id="JAGDEL010000004">
    <property type="protein sequence ID" value="MBO1511386.1"/>
    <property type="molecule type" value="Genomic_DNA"/>
</dbReference>
<feature type="transmembrane region" description="Helical" evidence="7">
    <location>
        <begin position="329"/>
        <end position="349"/>
    </location>
</feature>
<feature type="transmembrane region" description="Helical" evidence="7">
    <location>
        <begin position="162"/>
        <end position="183"/>
    </location>
</feature>
<comment type="similarity">
    <text evidence="2 6">Belongs to the sodium:solute symporter (SSF) (TC 2.A.21) family.</text>
</comment>
<dbReference type="Pfam" id="PF00474">
    <property type="entry name" value="SSF"/>
    <property type="match status" value="1"/>
</dbReference>
<feature type="transmembrane region" description="Helical" evidence="7">
    <location>
        <begin position="285"/>
        <end position="309"/>
    </location>
</feature>
<proteinExistence type="inferred from homology"/>
<evidence type="ECO:0000256" key="6">
    <source>
        <dbReference type="RuleBase" id="RU362091"/>
    </source>
</evidence>
<evidence type="ECO:0000256" key="2">
    <source>
        <dbReference type="ARBA" id="ARBA00006434"/>
    </source>
</evidence>
<evidence type="ECO:0000256" key="4">
    <source>
        <dbReference type="ARBA" id="ARBA00022989"/>
    </source>
</evidence>
<evidence type="ECO:0000256" key="7">
    <source>
        <dbReference type="SAM" id="Phobius"/>
    </source>
</evidence>
<dbReference type="NCBIfam" id="TIGR00813">
    <property type="entry name" value="sss"/>
    <property type="match status" value="1"/>
</dbReference>
<feature type="transmembrane region" description="Helical" evidence="7">
    <location>
        <begin position="509"/>
        <end position="532"/>
    </location>
</feature>
<dbReference type="PROSITE" id="PS50283">
    <property type="entry name" value="NA_SOLUT_SYMP_3"/>
    <property type="match status" value="1"/>
</dbReference>
<dbReference type="Proteomes" id="UP000663981">
    <property type="component" value="Unassembled WGS sequence"/>
</dbReference>